<evidence type="ECO:0000313" key="3">
    <source>
        <dbReference type="Proteomes" id="UP001162483"/>
    </source>
</evidence>
<sequence>MLRGHKWAPTVERGTLMGTCDGKGHSDGEYDVKGQSDGTLSKYLM</sequence>
<comment type="caution">
    <text evidence="2">The sequence shown here is derived from an EMBL/GenBank/DDBJ whole genome shotgun (WGS) entry which is preliminary data.</text>
</comment>
<evidence type="ECO:0000313" key="2">
    <source>
        <dbReference type="EMBL" id="CAI9611374.1"/>
    </source>
</evidence>
<protein>
    <submittedName>
        <fullName evidence="2">Uncharacterized protein</fullName>
    </submittedName>
</protein>
<dbReference type="Proteomes" id="UP001162483">
    <property type="component" value="Unassembled WGS sequence"/>
</dbReference>
<proteinExistence type="predicted"/>
<feature type="region of interest" description="Disordered" evidence="1">
    <location>
        <begin position="14"/>
        <end position="45"/>
    </location>
</feature>
<name>A0ABN9GR53_9NEOB</name>
<keyword evidence="3" id="KW-1185">Reference proteome</keyword>
<reference evidence="2" key="1">
    <citation type="submission" date="2023-05" db="EMBL/GenBank/DDBJ databases">
        <authorList>
            <person name="Stuckert A."/>
        </authorList>
    </citation>
    <scope>NUCLEOTIDE SEQUENCE</scope>
</reference>
<gene>
    <name evidence="2" type="ORF">SPARVUS_LOCUS14545305</name>
</gene>
<accession>A0ABN9GR53</accession>
<dbReference type="EMBL" id="CATNWA010019118">
    <property type="protein sequence ID" value="CAI9611374.1"/>
    <property type="molecule type" value="Genomic_DNA"/>
</dbReference>
<organism evidence="2 3">
    <name type="scientific">Staurois parvus</name>
    <dbReference type="NCBI Taxonomy" id="386267"/>
    <lineage>
        <taxon>Eukaryota</taxon>
        <taxon>Metazoa</taxon>
        <taxon>Chordata</taxon>
        <taxon>Craniata</taxon>
        <taxon>Vertebrata</taxon>
        <taxon>Euteleostomi</taxon>
        <taxon>Amphibia</taxon>
        <taxon>Batrachia</taxon>
        <taxon>Anura</taxon>
        <taxon>Neobatrachia</taxon>
        <taxon>Ranoidea</taxon>
        <taxon>Ranidae</taxon>
        <taxon>Staurois</taxon>
    </lineage>
</organism>
<evidence type="ECO:0000256" key="1">
    <source>
        <dbReference type="SAM" id="MobiDB-lite"/>
    </source>
</evidence>
<feature type="compositionally biased region" description="Basic and acidic residues" evidence="1">
    <location>
        <begin position="22"/>
        <end position="34"/>
    </location>
</feature>